<feature type="domain" description="Aminoglycoside phosphotransferase" evidence="1">
    <location>
        <begin position="32"/>
        <end position="208"/>
    </location>
</feature>
<dbReference type="AlphaFoldDB" id="A0A517LDL0"/>
<protein>
    <recommendedName>
        <fullName evidence="1">Aminoglycoside phosphotransferase domain-containing protein</fullName>
    </recommendedName>
</protein>
<sequence>MDLSQLHLTATDDELIMLCHTDACRLLSGNLAGNRVVQISTVAVIKFGIGVTKEEFANQYIAYQQLDPTIVRVPRAYRYIQRDSIGFIVMEFIQGRQINVDDIATYATKLNSILAHFSEHRSQVPGPFNGGQCRGIIWPDSEEIIFSKRQDLEIWLNTRLRLGRVDETINLGDFDLIMCHMDFVGRNILALADGSLCVLDWAHAGYYPHFFERLVQDFAPSDRAFCSTLARTCSPLSVLEEKVSRLVAKACSNSQSYFL</sequence>
<dbReference type="PANTHER" id="PTHR21310:SF39">
    <property type="entry name" value="AMINOGLYCOSIDE PHOSPHOTRANSFERASE DOMAIN-CONTAINING PROTEIN"/>
    <property type="match status" value="1"/>
</dbReference>
<dbReference type="EMBL" id="CP042194">
    <property type="protein sequence ID" value="QDS73729.1"/>
    <property type="molecule type" value="Genomic_DNA"/>
</dbReference>
<evidence type="ECO:0000259" key="1">
    <source>
        <dbReference type="Pfam" id="PF01636"/>
    </source>
</evidence>
<keyword evidence="3" id="KW-1185">Reference proteome</keyword>
<proteinExistence type="predicted"/>
<dbReference type="InterPro" id="IPR011009">
    <property type="entry name" value="Kinase-like_dom_sf"/>
</dbReference>
<dbReference type="InterPro" id="IPR002575">
    <property type="entry name" value="Aminoglycoside_PTrfase"/>
</dbReference>
<dbReference type="InterPro" id="IPR051678">
    <property type="entry name" value="AGP_Transferase"/>
</dbReference>
<reference evidence="2 3" key="1">
    <citation type="submission" date="2019-07" db="EMBL/GenBank/DDBJ databases">
        <title>Finished genome of Venturia effusa.</title>
        <authorList>
            <person name="Young C.A."/>
            <person name="Cox M.P."/>
            <person name="Ganley A.R.D."/>
            <person name="David W.J."/>
        </authorList>
    </citation>
    <scope>NUCLEOTIDE SEQUENCE [LARGE SCALE GENOMIC DNA]</scope>
    <source>
        <strain evidence="3">albino</strain>
    </source>
</reference>
<accession>A0A517LDL0</accession>
<dbReference type="SUPFAM" id="SSF56112">
    <property type="entry name" value="Protein kinase-like (PK-like)"/>
    <property type="match status" value="1"/>
</dbReference>
<dbReference type="Pfam" id="PF01636">
    <property type="entry name" value="APH"/>
    <property type="match status" value="1"/>
</dbReference>
<dbReference type="Proteomes" id="UP000316270">
    <property type="component" value="Chromosome 10"/>
</dbReference>
<name>A0A517LDL0_9PEZI</name>
<evidence type="ECO:0000313" key="3">
    <source>
        <dbReference type="Proteomes" id="UP000316270"/>
    </source>
</evidence>
<gene>
    <name evidence="2" type="ORF">FKW77_004370</name>
</gene>
<organism evidence="2 3">
    <name type="scientific">Venturia effusa</name>
    <dbReference type="NCBI Taxonomy" id="50376"/>
    <lineage>
        <taxon>Eukaryota</taxon>
        <taxon>Fungi</taxon>
        <taxon>Dikarya</taxon>
        <taxon>Ascomycota</taxon>
        <taxon>Pezizomycotina</taxon>
        <taxon>Dothideomycetes</taxon>
        <taxon>Pleosporomycetidae</taxon>
        <taxon>Venturiales</taxon>
        <taxon>Venturiaceae</taxon>
        <taxon>Venturia</taxon>
    </lineage>
</organism>
<evidence type="ECO:0000313" key="2">
    <source>
        <dbReference type="EMBL" id="QDS73729.1"/>
    </source>
</evidence>
<dbReference type="OrthoDB" id="3250044at2759"/>
<dbReference type="PANTHER" id="PTHR21310">
    <property type="entry name" value="AMINOGLYCOSIDE PHOSPHOTRANSFERASE-RELATED-RELATED"/>
    <property type="match status" value="1"/>
</dbReference>